<proteinExistence type="predicted"/>
<dbReference type="Proteomes" id="UP000283458">
    <property type="component" value="Unassembled WGS sequence"/>
</dbReference>
<sequence>MVKEILAPPSHRRRALAIGWVGAQERAPPTGSTPFQTNTKHTDMADDEEILLDLSIFLMLISVFSD</sequence>
<name>A0A418VXL8_9PROT</name>
<dbReference type="AlphaFoldDB" id="A0A418VXL8"/>
<accession>A0A418VXL8</accession>
<gene>
    <name evidence="1" type="ORF">D3877_17315</name>
</gene>
<evidence type="ECO:0000313" key="2">
    <source>
        <dbReference type="Proteomes" id="UP000283458"/>
    </source>
</evidence>
<evidence type="ECO:0000313" key="1">
    <source>
        <dbReference type="EMBL" id="RJF81860.1"/>
    </source>
</evidence>
<reference evidence="1 2" key="1">
    <citation type="submission" date="2018-09" db="EMBL/GenBank/DDBJ databases">
        <authorList>
            <person name="Zhu H."/>
        </authorList>
    </citation>
    <scope>NUCLEOTIDE SEQUENCE [LARGE SCALE GENOMIC DNA]</scope>
    <source>
        <strain evidence="1 2">K2W22B-5</strain>
    </source>
</reference>
<comment type="caution">
    <text evidence="1">The sequence shown here is derived from an EMBL/GenBank/DDBJ whole genome shotgun (WGS) entry which is preliminary data.</text>
</comment>
<keyword evidence="2" id="KW-1185">Reference proteome</keyword>
<protein>
    <submittedName>
        <fullName evidence="1">Uncharacterized protein</fullName>
    </submittedName>
</protein>
<organism evidence="1 2">
    <name type="scientific">Azospirillum cavernae</name>
    <dbReference type="NCBI Taxonomy" id="2320860"/>
    <lineage>
        <taxon>Bacteria</taxon>
        <taxon>Pseudomonadati</taxon>
        <taxon>Pseudomonadota</taxon>
        <taxon>Alphaproteobacteria</taxon>
        <taxon>Rhodospirillales</taxon>
        <taxon>Azospirillaceae</taxon>
        <taxon>Azospirillum</taxon>
    </lineage>
</organism>
<dbReference type="EMBL" id="QYUL01000002">
    <property type="protein sequence ID" value="RJF81860.1"/>
    <property type="molecule type" value="Genomic_DNA"/>
</dbReference>